<dbReference type="InterPro" id="IPR001733">
    <property type="entry name" value="Peptidase_S26B"/>
</dbReference>
<comment type="function">
    <text evidence="13">Catalytic component of the signal peptidase complex (SPC) which catalyzes the cleavage of N-terminal signal sequences from nascent proteins as they are translocated into the lumen of the endoplasmic reticulum. Specifically cleaves N-terminal signal peptides that contain a hydrophobic alpha-helix (h-region) shorter than 18-20 amino acids.</text>
</comment>
<dbReference type="InterPro" id="IPR036286">
    <property type="entry name" value="LexA/Signal_pep-like_sf"/>
</dbReference>
<evidence type="ECO:0000256" key="9">
    <source>
        <dbReference type="ARBA" id="ARBA00022824"/>
    </source>
</evidence>
<keyword evidence="9 15" id="KW-0256">Endoplasmic reticulum</keyword>
<dbReference type="EC" id="3.4.21.89" evidence="4 15"/>
<dbReference type="InterPro" id="IPR016135">
    <property type="entry name" value="UBQ-conjugating_enzyme/RWD"/>
</dbReference>
<dbReference type="PRINTS" id="PR00728">
    <property type="entry name" value="SIGNALPTASE"/>
</dbReference>
<evidence type="ECO:0000256" key="7">
    <source>
        <dbReference type="ARBA" id="ARBA00022692"/>
    </source>
</evidence>
<keyword evidence="8 15" id="KW-0378">Hydrolase</keyword>
<dbReference type="PANTHER" id="PTHR10806:SF6">
    <property type="entry name" value="SIGNAL PEPTIDASE COMPLEX CATALYTIC SUBUNIT SEC11"/>
    <property type="match status" value="1"/>
</dbReference>
<evidence type="ECO:0000256" key="1">
    <source>
        <dbReference type="ARBA" id="ARBA00000677"/>
    </source>
</evidence>
<dbReference type="CDD" id="cd06530">
    <property type="entry name" value="S26_SPase_I"/>
    <property type="match status" value="1"/>
</dbReference>
<keyword evidence="18" id="KW-1185">Reference proteome</keyword>
<evidence type="ECO:0000256" key="15">
    <source>
        <dbReference type="RuleBase" id="RU362047"/>
    </source>
</evidence>
<dbReference type="InterPro" id="IPR019756">
    <property type="entry name" value="Pept_S26A_signal_pept_1_Ser-AS"/>
</dbReference>
<reference evidence="17 18" key="1">
    <citation type="submission" date="2024-07" db="EMBL/GenBank/DDBJ databases">
        <title>Section-level genome sequencing and comparative genomics of Aspergillus sections Usti and Cavernicolus.</title>
        <authorList>
            <consortium name="Lawrence Berkeley National Laboratory"/>
            <person name="Nybo J.L."/>
            <person name="Vesth T.C."/>
            <person name="Theobald S."/>
            <person name="Frisvad J.C."/>
            <person name="Larsen T.O."/>
            <person name="Kjaerboelling I."/>
            <person name="Rothschild-Mancinelli K."/>
            <person name="Lyhne E.K."/>
            <person name="Kogle M.E."/>
            <person name="Barry K."/>
            <person name="Clum A."/>
            <person name="Na H."/>
            <person name="Ledsgaard L."/>
            <person name="Lin J."/>
            <person name="Lipzen A."/>
            <person name="Kuo A."/>
            <person name="Riley R."/>
            <person name="Mondo S."/>
            <person name="LaButti K."/>
            <person name="Haridas S."/>
            <person name="Pangalinan J."/>
            <person name="Salamov A.A."/>
            <person name="Simmons B.A."/>
            <person name="Magnuson J.K."/>
            <person name="Chen J."/>
            <person name="Drula E."/>
            <person name="Henrissat B."/>
            <person name="Wiebenga A."/>
            <person name="Lubbers R.J."/>
            <person name="Gomes A.C."/>
            <person name="Makela M.R."/>
            <person name="Stajich J."/>
            <person name="Grigoriev I.V."/>
            <person name="Mortensen U.H."/>
            <person name="De vries R.P."/>
            <person name="Baker S.E."/>
            <person name="Andersen M.R."/>
        </authorList>
    </citation>
    <scope>NUCLEOTIDE SEQUENCE [LARGE SCALE GENOMIC DNA]</scope>
    <source>
        <strain evidence="17 18">CBS 600.67</strain>
    </source>
</reference>
<evidence type="ECO:0000256" key="5">
    <source>
        <dbReference type="ARBA" id="ARBA00019685"/>
    </source>
</evidence>
<dbReference type="NCBIfam" id="TIGR02228">
    <property type="entry name" value="sigpep_I_arch"/>
    <property type="match status" value="1"/>
</dbReference>
<evidence type="ECO:0000256" key="4">
    <source>
        <dbReference type="ARBA" id="ARBA00013208"/>
    </source>
</evidence>
<comment type="catalytic activity">
    <reaction evidence="1 15">
        <text>Cleavage of hydrophobic, N-terminal signal or leader sequences from secreted and periplasmic proteins.</text>
        <dbReference type="EC" id="3.4.21.89"/>
    </reaction>
</comment>
<dbReference type="PROSITE" id="PS00501">
    <property type="entry name" value="SPASE_I_1"/>
    <property type="match status" value="1"/>
</dbReference>
<accession>A0ABR4J4H3</accession>
<evidence type="ECO:0000256" key="8">
    <source>
        <dbReference type="ARBA" id="ARBA00022801"/>
    </source>
</evidence>
<evidence type="ECO:0000256" key="11">
    <source>
        <dbReference type="ARBA" id="ARBA00022989"/>
    </source>
</evidence>
<evidence type="ECO:0000256" key="14">
    <source>
        <dbReference type="ARBA" id="ARBA00047037"/>
    </source>
</evidence>
<proteinExistence type="inferred from homology"/>
<keyword evidence="12" id="KW-0472">Membrane</keyword>
<evidence type="ECO:0000313" key="17">
    <source>
        <dbReference type="EMBL" id="KAL2834938.1"/>
    </source>
</evidence>
<keyword evidence="7" id="KW-0812">Transmembrane</keyword>
<evidence type="ECO:0000259" key="16">
    <source>
        <dbReference type="PROSITE" id="PS50127"/>
    </source>
</evidence>
<evidence type="ECO:0000256" key="3">
    <source>
        <dbReference type="ARBA" id="ARBA00011035"/>
    </source>
</evidence>
<name>A0ABR4J4H3_9EURO</name>
<dbReference type="Gene3D" id="3.10.110.10">
    <property type="entry name" value="Ubiquitin Conjugating Enzyme"/>
    <property type="match status" value="1"/>
</dbReference>
<dbReference type="PANTHER" id="PTHR10806">
    <property type="entry name" value="SIGNAL PEPTIDASE COMPLEX CATALYTIC SUBUNIT SEC11"/>
    <property type="match status" value="1"/>
</dbReference>
<comment type="similarity">
    <text evidence="3 15">Belongs to the peptidase S26B family.</text>
</comment>
<feature type="domain" description="UBC core" evidence="16">
    <location>
        <begin position="173"/>
        <end position="323"/>
    </location>
</feature>
<organism evidence="17 18">
    <name type="scientific">Aspergillus cavernicola</name>
    <dbReference type="NCBI Taxonomy" id="176166"/>
    <lineage>
        <taxon>Eukaryota</taxon>
        <taxon>Fungi</taxon>
        <taxon>Dikarya</taxon>
        <taxon>Ascomycota</taxon>
        <taxon>Pezizomycotina</taxon>
        <taxon>Eurotiomycetes</taxon>
        <taxon>Eurotiomycetidae</taxon>
        <taxon>Eurotiales</taxon>
        <taxon>Aspergillaceae</taxon>
        <taxon>Aspergillus</taxon>
        <taxon>Aspergillus subgen. Nidulantes</taxon>
    </lineage>
</organism>
<protein>
    <recommendedName>
        <fullName evidence="5 15">Signal peptidase complex catalytic subunit SEC11</fullName>
        <ecNumber evidence="4 15">3.4.21.89</ecNumber>
    </recommendedName>
</protein>
<dbReference type="InterPro" id="IPR019533">
    <property type="entry name" value="Peptidase_S26"/>
</dbReference>
<comment type="subunit">
    <text evidence="14">Component of the signal peptidase complex (SPC) composed of a catalytic subunit SEC11 and three accessory subunits SPC1, SPC2 and SPC3. The complex induces a local thinning of the ER membrane which is used to measure the length of the signal peptide (SP) h-region of protein substrates. This ensures the selectivity of the complex towards h-regions shorter than 18-20 amino acids. SPC associates with the translocon complex.</text>
</comment>
<sequence length="325" mass="36389">MLSFLSSSLSNTRQSLAQVLNFALVLSTAFMLWKGLSVVTASSSPIVVVLSGSMEPAFQRGDLLFLWNRSLRAEIGEIVVYNVKGKDIPIVHRVVRTFPEVEGRHKTVKAVSESSPTPPNMLLTKGDNNVADDTELYAHGQDFLHREEDIVGSVRGYMPMVGYVTIMLTVTMGSQKRIAKELAELTGSPPAGITVELANEDNLYEWKIFMDGPEGSPFHKGIFQVKLVLPTEYPFKPPTVSFVTKIYHPNVTNDDKGSMCLGMLKADEWKPSSRLAVVLQFARSLLEEPMPDDAVEGRIAEQYREDRKRYEEIAREWTRKYAISS</sequence>
<evidence type="ECO:0000256" key="10">
    <source>
        <dbReference type="ARBA" id="ARBA00022968"/>
    </source>
</evidence>
<keyword evidence="11" id="KW-1133">Transmembrane helix</keyword>
<evidence type="ECO:0000256" key="2">
    <source>
        <dbReference type="ARBA" id="ARBA00004648"/>
    </source>
</evidence>
<dbReference type="PROSITE" id="PS50127">
    <property type="entry name" value="UBC_2"/>
    <property type="match status" value="1"/>
</dbReference>
<keyword evidence="10" id="KW-0735">Signal-anchor</keyword>
<dbReference type="InterPro" id="IPR000608">
    <property type="entry name" value="UBC"/>
</dbReference>
<evidence type="ECO:0000256" key="6">
    <source>
        <dbReference type="ARBA" id="ARBA00022670"/>
    </source>
</evidence>
<keyword evidence="6 15" id="KW-0645">Protease</keyword>
<comment type="subcellular location">
    <subcellularLocation>
        <location evidence="2">Endoplasmic reticulum membrane</location>
        <topology evidence="2">Single-pass type II membrane protein</topology>
    </subcellularLocation>
</comment>
<dbReference type="EMBL" id="JBFXLS010000001">
    <property type="protein sequence ID" value="KAL2834938.1"/>
    <property type="molecule type" value="Genomic_DNA"/>
</dbReference>
<evidence type="ECO:0000313" key="18">
    <source>
        <dbReference type="Proteomes" id="UP001610335"/>
    </source>
</evidence>
<evidence type="ECO:0000256" key="12">
    <source>
        <dbReference type="ARBA" id="ARBA00023136"/>
    </source>
</evidence>
<dbReference type="SMART" id="SM00212">
    <property type="entry name" value="UBCc"/>
    <property type="match status" value="1"/>
</dbReference>
<evidence type="ECO:0000256" key="13">
    <source>
        <dbReference type="ARBA" id="ARBA00045533"/>
    </source>
</evidence>
<gene>
    <name evidence="17" type="ORF">BDW59DRAFT_168284</name>
</gene>
<dbReference type="CDD" id="cd23815">
    <property type="entry name" value="UBCc_SpUBC14-like"/>
    <property type="match status" value="1"/>
</dbReference>
<dbReference type="Pfam" id="PF00179">
    <property type="entry name" value="UQ_con"/>
    <property type="match status" value="1"/>
</dbReference>
<dbReference type="SUPFAM" id="SSF54495">
    <property type="entry name" value="UBC-like"/>
    <property type="match status" value="1"/>
</dbReference>
<comment type="caution">
    <text evidence="17">The sequence shown here is derived from an EMBL/GenBank/DDBJ whole genome shotgun (WGS) entry which is preliminary data.</text>
</comment>
<dbReference type="SUPFAM" id="SSF51306">
    <property type="entry name" value="LexA/Signal peptidase"/>
    <property type="match status" value="1"/>
</dbReference>
<dbReference type="Proteomes" id="UP001610335">
    <property type="component" value="Unassembled WGS sequence"/>
</dbReference>